<gene>
    <name evidence="2" type="ORF">Q31b_25960</name>
</gene>
<organism evidence="2 3">
    <name type="scientific">Novipirellula aureliae</name>
    <dbReference type="NCBI Taxonomy" id="2527966"/>
    <lineage>
        <taxon>Bacteria</taxon>
        <taxon>Pseudomonadati</taxon>
        <taxon>Planctomycetota</taxon>
        <taxon>Planctomycetia</taxon>
        <taxon>Pirellulales</taxon>
        <taxon>Pirellulaceae</taxon>
        <taxon>Novipirellula</taxon>
    </lineage>
</organism>
<keyword evidence="3" id="KW-1185">Reference proteome</keyword>
<proteinExistence type="predicted"/>
<dbReference type="InterPro" id="IPR029058">
    <property type="entry name" value="AB_hydrolase_fold"/>
</dbReference>
<dbReference type="RefSeq" id="WP_146600024.1">
    <property type="nucleotide sequence ID" value="NZ_SJPY01000004.1"/>
</dbReference>
<dbReference type="PANTHER" id="PTHR43265">
    <property type="entry name" value="ESTERASE ESTD"/>
    <property type="match status" value="1"/>
</dbReference>
<dbReference type="Proteomes" id="UP000315471">
    <property type="component" value="Unassembled WGS sequence"/>
</dbReference>
<evidence type="ECO:0000313" key="2">
    <source>
        <dbReference type="EMBL" id="TWU41157.1"/>
    </source>
</evidence>
<dbReference type="SUPFAM" id="SSF53474">
    <property type="entry name" value="alpha/beta-Hydrolases"/>
    <property type="match status" value="1"/>
</dbReference>
<evidence type="ECO:0000259" key="1">
    <source>
        <dbReference type="Pfam" id="PF12146"/>
    </source>
</evidence>
<dbReference type="InterPro" id="IPR053145">
    <property type="entry name" value="AB_hydrolase_Est10"/>
</dbReference>
<dbReference type="OrthoDB" id="9780269at2"/>
<dbReference type="GO" id="GO:0052689">
    <property type="term" value="F:carboxylic ester hydrolase activity"/>
    <property type="evidence" value="ECO:0007669"/>
    <property type="project" value="TreeGrafter"/>
</dbReference>
<reference evidence="2 3" key="1">
    <citation type="submission" date="2019-02" db="EMBL/GenBank/DDBJ databases">
        <title>Deep-cultivation of Planctomycetes and their phenomic and genomic characterization uncovers novel biology.</title>
        <authorList>
            <person name="Wiegand S."/>
            <person name="Jogler M."/>
            <person name="Boedeker C."/>
            <person name="Pinto D."/>
            <person name="Vollmers J."/>
            <person name="Rivas-Marin E."/>
            <person name="Kohn T."/>
            <person name="Peeters S.H."/>
            <person name="Heuer A."/>
            <person name="Rast P."/>
            <person name="Oberbeckmann S."/>
            <person name="Bunk B."/>
            <person name="Jeske O."/>
            <person name="Meyerdierks A."/>
            <person name="Storesund J.E."/>
            <person name="Kallscheuer N."/>
            <person name="Luecker S."/>
            <person name="Lage O.M."/>
            <person name="Pohl T."/>
            <person name="Merkel B.J."/>
            <person name="Hornburger P."/>
            <person name="Mueller R.-W."/>
            <person name="Bruemmer F."/>
            <person name="Labrenz M."/>
            <person name="Spormann A.M."/>
            <person name="Op Den Camp H."/>
            <person name="Overmann J."/>
            <person name="Amann R."/>
            <person name="Jetten M.S.M."/>
            <person name="Mascher T."/>
            <person name="Medema M.H."/>
            <person name="Devos D.P."/>
            <person name="Kaster A.-K."/>
            <person name="Ovreas L."/>
            <person name="Rohde M."/>
            <person name="Galperin M.Y."/>
            <person name="Jogler C."/>
        </authorList>
    </citation>
    <scope>NUCLEOTIDE SEQUENCE [LARGE SCALE GENOMIC DNA]</scope>
    <source>
        <strain evidence="2 3">Q31b</strain>
    </source>
</reference>
<dbReference type="AlphaFoldDB" id="A0A5C6DZE3"/>
<dbReference type="Gene3D" id="3.40.50.1820">
    <property type="entry name" value="alpha/beta hydrolase"/>
    <property type="match status" value="1"/>
</dbReference>
<sequence>MTSKLLYWNRRSYRVKFPGGTGEDLAGIIDRPDTSDAVPVVILSHCFTCSKDLKAIVQISRGLSERGVAVLRYDMTGLGGSRGDFSQTNFRTNLSDLRSAIRFASNELGAVTTLFGHSLGGAASMAIAGSAPSNEDETAAFDLQTHRSLASLVSLASPSDTWHMADRLDRMNRAIERVGVGDVTIGGQSWTIRRQMLDDYRQYDLASDISRIAVPTLLFHSPSDDIVGFDHSLRIMGLINQAPEERVETDDRAICSLMVLPGADHLLTTDRKDLDFVIATTAAFVHRTHDLD</sequence>
<dbReference type="InterPro" id="IPR022742">
    <property type="entry name" value="Hydrolase_4"/>
</dbReference>
<evidence type="ECO:0000313" key="3">
    <source>
        <dbReference type="Proteomes" id="UP000315471"/>
    </source>
</evidence>
<accession>A0A5C6DZE3</accession>
<dbReference type="PANTHER" id="PTHR43265:SF1">
    <property type="entry name" value="ESTERASE ESTD"/>
    <property type="match status" value="1"/>
</dbReference>
<protein>
    <submittedName>
        <fullName evidence="2">Alpha/beta hydrolase family protein</fullName>
    </submittedName>
</protein>
<keyword evidence="2" id="KW-0378">Hydrolase</keyword>
<comment type="caution">
    <text evidence="2">The sequence shown here is derived from an EMBL/GenBank/DDBJ whole genome shotgun (WGS) entry which is preliminary data.</text>
</comment>
<dbReference type="EMBL" id="SJPY01000004">
    <property type="protein sequence ID" value="TWU41157.1"/>
    <property type="molecule type" value="Genomic_DNA"/>
</dbReference>
<name>A0A5C6DZE3_9BACT</name>
<dbReference type="Pfam" id="PF12146">
    <property type="entry name" value="Hydrolase_4"/>
    <property type="match status" value="1"/>
</dbReference>
<feature type="domain" description="Serine aminopeptidase S33" evidence="1">
    <location>
        <begin position="55"/>
        <end position="270"/>
    </location>
</feature>